<evidence type="ECO:0000256" key="6">
    <source>
        <dbReference type="ARBA" id="ARBA00022679"/>
    </source>
</evidence>
<dbReference type="InterPro" id="IPR016117">
    <property type="entry name" value="ArgJ-like_dom_sf"/>
</dbReference>
<evidence type="ECO:0000256" key="5">
    <source>
        <dbReference type="ARBA" id="ARBA00022605"/>
    </source>
</evidence>
<evidence type="ECO:0000256" key="2">
    <source>
        <dbReference type="ARBA" id="ARBA00006774"/>
    </source>
</evidence>
<organism evidence="14 15">
    <name type="scientific">Vagococcus acidifermentans</name>
    <dbReference type="NCBI Taxonomy" id="564710"/>
    <lineage>
        <taxon>Bacteria</taxon>
        <taxon>Bacillati</taxon>
        <taxon>Bacillota</taxon>
        <taxon>Bacilli</taxon>
        <taxon>Lactobacillales</taxon>
        <taxon>Enterococcaceae</taxon>
        <taxon>Vagococcus</taxon>
    </lineage>
</organism>
<evidence type="ECO:0000256" key="7">
    <source>
        <dbReference type="ARBA" id="ARBA00022813"/>
    </source>
</evidence>
<dbReference type="Gene3D" id="3.60.70.12">
    <property type="entry name" value="L-amino peptidase D-ALA esterase/amidase"/>
    <property type="match status" value="1"/>
</dbReference>
<dbReference type="GO" id="GO:0006526">
    <property type="term" value="P:L-arginine biosynthetic process"/>
    <property type="evidence" value="ECO:0007669"/>
    <property type="project" value="UniProtKB-UniRule"/>
</dbReference>
<feature type="site" description="Involved in the stabilization of negative charge on the oxyanion by the formation of the oxyanion hole" evidence="13">
    <location>
        <position position="114"/>
    </location>
</feature>
<keyword evidence="6 13" id="KW-0808">Transferase</keyword>
<dbReference type="FunFam" id="3.10.20.340:FF:000001">
    <property type="entry name" value="Arginine biosynthesis bifunctional protein ArgJ, chloroplastic"/>
    <property type="match status" value="1"/>
</dbReference>
<accession>A0A430AXZ1</accession>
<evidence type="ECO:0000256" key="3">
    <source>
        <dbReference type="ARBA" id="ARBA00011475"/>
    </source>
</evidence>
<comment type="function">
    <text evidence="12 13">Catalyzes two activities which are involved in the cyclic version of arginine biosynthesis: the synthesis of N-acetylglutamate from glutamate and acetyl-CoA as the acetyl donor, and of ornithine by transacetylation between N(2)-acetylornithine and glutamate.</text>
</comment>
<dbReference type="NCBIfam" id="NF003802">
    <property type="entry name" value="PRK05388.1"/>
    <property type="match status" value="1"/>
</dbReference>
<feature type="binding site" evidence="13">
    <location>
        <position position="186"/>
    </location>
    <ligand>
        <name>substrate</name>
    </ligand>
</feature>
<evidence type="ECO:0000256" key="13">
    <source>
        <dbReference type="HAMAP-Rule" id="MF_01106"/>
    </source>
</evidence>
<keyword evidence="5 13" id="KW-0028">Amino-acid biosynthesis</keyword>
<dbReference type="SUPFAM" id="SSF56266">
    <property type="entry name" value="DmpA/ArgJ-like"/>
    <property type="match status" value="1"/>
</dbReference>
<keyword evidence="9 13" id="KW-0012">Acyltransferase</keyword>
<feature type="binding site" evidence="13">
    <location>
        <position position="394"/>
    </location>
    <ligand>
        <name>substrate</name>
    </ligand>
</feature>
<dbReference type="PANTHER" id="PTHR23100">
    <property type="entry name" value="ARGININE BIOSYNTHESIS BIFUNCTIONAL PROTEIN ARGJ"/>
    <property type="match status" value="1"/>
</dbReference>
<feature type="active site" description="Nucleophile" evidence="13">
    <location>
        <position position="186"/>
    </location>
</feature>
<dbReference type="FunFam" id="3.60.70.12:FF:000001">
    <property type="entry name" value="Arginine biosynthesis bifunctional protein ArgJ, chloroplastic"/>
    <property type="match status" value="1"/>
</dbReference>
<dbReference type="PANTHER" id="PTHR23100:SF0">
    <property type="entry name" value="ARGININE BIOSYNTHESIS BIFUNCTIONAL PROTEIN ARGJ, MITOCHONDRIAL"/>
    <property type="match status" value="1"/>
</dbReference>
<dbReference type="GO" id="GO:0004358">
    <property type="term" value="F:L-glutamate N-acetyltransferase activity, acting on acetyl-L-ornithine as donor"/>
    <property type="evidence" value="ECO:0007669"/>
    <property type="project" value="UniProtKB-UniRule"/>
</dbReference>
<evidence type="ECO:0000256" key="8">
    <source>
        <dbReference type="ARBA" id="ARBA00023268"/>
    </source>
</evidence>
<dbReference type="GO" id="GO:0006592">
    <property type="term" value="P:ornithine biosynthetic process"/>
    <property type="evidence" value="ECO:0007669"/>
    <property type="project" value="TreeGrafter"/>
</dbReference>
<dbReference type="Gene3D" id="3.30.2330.10">
    <property type="entry name" value="arginine biosynthesis bifunctional protein suprefamily"/>
    <property type="match status" value="1"/>
</dbReference>
<dbReference type="UniPathway" id="UPA00068">
    <property type="reaction ID" value="UER00106"/>
</dbReference>
<gene>
    <name evidence="13" type="primary">argJ</name>
    <name evidence="14" type="ORF">CBF27_05100</name>
</gene>
<evidence type="ECO:0000256" key="12">
    <source>
        <dbReference type="ARBA" id="ARBA00054976"/>
    </source>
</evidence>
<dbReference type="EC" id="2.3.1.1" evidence="13"/>
<dbReference type="HAMAP" id="MF_01106">
    <property type="entry name" value="ArgJ"/>
    <property type="match status" value="1"/>
</dbReference>
<proteinExistence type="inferred from homology"/>
<keyword evidence="7 13" id="KW-0068">Autocatalytic cleavage</keyword>
<feature type="chain" id="PRO_5023433155" description="Arginine biosynthesis bifunctional protein ArgJ beta chain" evidence="13">
    <location>
        <begin position="186"/>
        <end position="399"/>
    </location>
</feature>
<evidence type="ECO:0000256" key="11">
    <source>
        <dbReference type="ARBA" id="ARBA00049439"/>
    </source>
</evidence>
<feature type="binding site" evidence="13">
    <location>
        <position position="272"/>
    </location>
    <ligand>
        <name>substrate</name>
    </ligand>
</feature>
<comment type="pathway">
    <text evidence="13">Amino-acid biosynthesis; L-arginine biosynthesis; N(2)-acetyl-L-ornithine from L-glutamate: step 1/4.</text>
</comment>
<keyword evidence="8 13" id="KW-0511">Multifunctional enzyme</keyword>
<evidence type="ECO:0000256" key="10">
    <source>
        <dbReference type="ARBA" id="ARBA00048372"/>
    </source>
</evidence>
<keyword evidence="4 13" id="KW-0055">Arginine biosynthesis</keyword>
<feature type="site" description="Involved in the stabilization of negative charge on the oxyanion by the formation of the oxyanion hole" evidence="13">
    <location>
        <position position="115"/>
    </location>
</feature>
<dbReference type="InterPro" id="IPR002813">
    <property type="entry name" value="Arg_biosynth_ArgJ"/>
</dbReference>
<evidence type="ECO:0000256" key="4">
    <source>
        <dbReference type="ARBA" id="ARBA00022571"/>
    </source>
</evidence>
<dbReference type="OrthoDB" id="9804242at2"/>
<name>A0A430AXZ1_9ENTE</name>
<dbReference type="EMBL" id="NGKC01000004">
    <property type="protein sequence ID" value="RSU12919.1"/>
    <property type="molecule type" value="Genomic_DNA"/>
</dbReference>
<dbReference type="NCBIfam" id="TIGR00120">
    <property type="entry name" value="ArgJ"/>
    <property type="match status" value="1"/>
</dbReference>
<feature type="binding site" evidence="13">
    <location>
        <position position="175"/>
    </location>
    <ligand>
        <name>substrate</name>
    </ligand>
</feature>
<evidence type="ECO:0000313" key="15">
    <source>
        <dbReference type="Proteomes" id="UP000286773"/>
    </source>
</evidence>
<reference evidence="14 15" key="1">
    <citation type="submission" date="2017-05" db="EMBL/GenBank/DDBJ databases">
        <title>Vagococcus spp. assemblies.</title>
        <authorList>
            <person name="Gulvik C.A."/>
        </authorList>
    </citation>
    <scope>NUCLEOTIDE SEQUENCE [LARGE SCALE GENOMIC DNA]</scope>
    <source>
        <strain evidence="14 15">LMG 24798</strain>
    </source>
</reference>
<dbReference type="GO" id="GO:0005737">
    <property type="term" value="C:cytoplasm"/>
    <property type="evidence" value="ECO:0007669"/>
    <property type="project" value="UniProtKB-SubCell"/>
</dbReference>
<keyword evidence="15" id="KW-1185">Reference proteome</keyword>
<comment type="similarity">
    <text evidence="2 13">Belongs to the ArgJ family.</text>
</comment>
<dbReference type="EC" id="2.3.1.35" evidence="13"/>
<dbReference type="FunFam" id="3.30.2330.10:FF:000001">
    <property type="entry name" value="Arginine biosynthesis bifunctional protein ArgJ, mitochondrial"/>
    <property type="match status" value="1"/>
</dbReference>
<comment type="subunit">
    <text evidence="3 13">Heterotetramer of two alpha and two beta chains.</text>
</comment>
<evidence type="ECO:0000256" key="1">
    <source>
        <dbReference type="ARBA" id="ARBA00004496"/>
    </source>
</evidence>
<dbReference type="InterPro" id="IPR042195">
    <property type="entry name" value="ArgJ_beta_C"/>
</dbReference>
<feature type="site" description="Cleavage; by autolysis" evidence="13">
    <location>
        <begin position="185"/>
        <end position="186"/>
    </location>
</feature>
<feature type="chain" id="PRO_5023433154" description="Arginine biosynthesis bifunctional protein ArgJ alpha chain" evidence="13">
    <location>
        <begin position="1"/>
        <end position="185"/>
    </location>
</feature>
<dbReference type="RefSeq" id="WP_126813058.1">
    <property type="nucleotide sequence ID" value="NZ_NGKC01000004.1"/>
</dbReference>
<feature type="binding site" evidence="13">
    <location>
        <position position="149"/>
    </location>
    <ligand>
        <name>substrate</name>
    </ligand>
</feature>
<comment type="pathway">
    <text evidence="13">Amino-acid biosynthesis; L-arginine biosynthesis; L-ornithine and N-acetyl-L-glutamate from L-glutamate and N(2)-acetyl-L-ornithine (cyclic): step 1/1.</text>
</comment>
<comment type="catalytic activity">
    <reaction evidence="10 13">
        <text>L-glutamate + acetyl-CoA = N-acetyl-L-glutamate + CoA + H(+)</text>
        <dbReference type="Rhea" id="RHEA:24292"/>
        <dbReference type="ChEBI" id="CHEBI:15378"/>
        <dbReference type="ChEBI" id="CHEBI:29985"/>
        <dbReference type="ChEBI" id="CHEBI:44337"/>
        <dbReference type="ChEBI" id="CHEBI:57287"/>
        <dbReference type="ChEBI" id="CHEBI:57288"/>
        <dbReference type="EC" id="2.3.1.1"/>
    </reaction>
</comment>
<dbReference type="CDD" id="cd02152">
    <property type="entry name" value="OAT"/>
    <property type="match status" value="1"/>
</dbReference>
<dbReference type="AlphaFoldDB" id="A0A430AXZ1"/>
<evidence type="ECO:0000256" key="9">
    <source>
        <dbReference type="ARBA" id="ARBA00023315"/>
    </source>
</evidence>
<protein>
    <recommendedName>
        <fullName evidence="13">Arginine biosynthesis bifunctional protein ArgJ</fullName>
    </recommendedName>
    <domain>
        <recommendedName>
            <fullName evidence="13">Glutamate N-acetyltransferase</fullName>
            <ecNumber evidence="13">2.3.1.35</ecNumber>
        </recommendedName>
        <alternativeName>
            <fullName evidence="13">Ornithine acetyltransferase</fullName>
            <shortName evidence="13">OATase</shortName>
        </alternativeName>
        <alternativeName>
            <fullName evidence="13">Ornithine transacetylase</fullName>
        </alternativeName>
    </domain>
    <domain>
        <recommendedName>
            <fullName evidence="13">Amino-acid acetyltransferase</fullName>
            <ecNumber evidence="13">2.3.1.1</ecNumber>
        </recommendedName>
        <alternativeName>
            <fullName evidence="13">N-acetylglutamate synthase</fullName>
            <shortName evidence="13">AGSase</shortName>
        </alternativeName>
    </domain>
    <component>
        <recommendedName>
            <fullName evidence="13">Arginine biosynthesis bifunctional protein ArgJ alpha chain</fullName>
        </recommendedName>
    </component>
    <component>
        <recommendedName>
            <fullName evidence="13">Arginine biosynthesis bifunctional protein ArgJ beta chain</fullName>
        </recommendedName>
    </component>
</protein>
<comment type="caution">
    <text evidence="14">The sequence shown here is derived from an EMBL/GenBank/DDBJ whole genome shotgun (WGS) entry which is preliminary data.</text>
</comment>
<comment type="catalytic activity">
    <reaction evidence="11 13">
        <text>N(2)-acetyl-L-ornithine + L-glutamate = N-acetyl-L-glutamate + L-ornithine</text>
        <dbReference type="Rhea" id="RHEA:15349"/>
        <dbReference type="ChEBI" id="CHEBI:29985"/>
        <dbReference type="ChEBI" id="CHEBI:44337"/>
        <dbReference type="ChEBI" id="CHEBI:46911"/>
        <dbReference type="ChEBI" id="CHEBI:57805"/>
        <dbReference type="EC" id="2.3.1.35"/>
    </reaction>
</comment>
<dbReference type="Proteomes" id="UP000286773">
    <property type="component" value="Unassembled WGS sequence"/>
</dbReference>
<keyword evidence="13" id="KW-0963">Cytoplasm</keyword>
<comment type="subcellular location">
    <subcellularLocation>
        <location evidence="1 13">Cytoplasm</location>
    </subcellularLocation>
</comment>
<dbReference type="GO" id="GO:0004042">
    <property type="term" value="F:L-glutamate N-acetyltransferase activity"/>
    <property type="evidence" value="ECO:0007669"/>
    <property type="project" value="UniProtKB-UniRule"/>
</dbReference>
<feature type="binding site" evidence="13">
    <location>
        <position position="399"/>
    </location>
    <ligand>
        <name>substrate</name>
    </ligand>
</feature>
<dbReference type="Pfam" id="PF01960">
    <property type="entry name" value="ArgJ"/>
    <property type="match status" value="1"/>
</dbReference>
<sequence length="399" mass="42141">MNIIEQGTIASPKGFYADGVHCGIKRKRHDLGLIYSEVPATVAAVYTTNKVKAAPILVNQETINRSGKIQAVLVNSGVANACTGVQGLSNAQKTRDLIAEKLCISTDLVGIASTGVIGKQLPMHSIAAGVDLLNAVSGNPQHFHQAILTTDLTTKELTVSQMIQGKEVTVAGVAKGSGMIHPNMATMLAFITTDIAIEDKLLQSTLKECVDQSFNQITVDGDTSTNDMVMVLANGQAGNPPLTANDQDYPVFKKMLLTVTEDLAKKVARDGEGATKLIEVQVTGSASVASANHIAKTVVGSSLVKTAIFGEDANWGRIICAIGYADEDIQPEKINIAIGGVAVLTAGEPCEFSTEQMTHVLKKDTVVITIDVGTGDKSGRAWGCDLTYKYVDINAAYHT</sequence>
<evidence type="ECO:0000313" key="14">
    <source>
        <dbReference type="EMBL" id="RSU12919.1"/>
    </source>
</evidence>
<dbReference type="Gene3D" id="3.10.20.340">
    <property type="entry name" value="ArgJ beta chain, C-terminal domain"/>
    <property type="match status" value="1"/>
</dbReference>